<keyword evidence="1" id="KW-1133">Transmembrane helix</keyword>
<keyword evidence="1" id="KW-0812">Transmembrane</keyword>
<keyword evidence="3" id="KW-1185">Reference proteome</keyword>
<evidence type="ECO:0000313" key="2">
    <source>
        <dbReference type="EMBL" id="KAK2080487.1"/>
    </source>
</evidence>
<sequence>MDPKHIPRASPQDIARQKRLLGVALVAGAGVLYWVITRSDETKTTVNRAKADAETAGDRIKDAAYEAKQAGKEAWSDAKDKAAEAKRDIEKKF</sequence>
<name>A0AAD9IPT6_PROWI</name>
<organism evidence="2 3">
    <name type="scientific">Prototheca wickerhamii</name>
    <dbReference type="NCBI Taxonomy" id="3111"/>
    <lineage>
        <taxon>Eukaryota</taxon>
        <taxon>Viridiplantae</taxon>
        <taxon>Chlorophyta</taxon>
        <taxon>core chlorophytes</taxon>
        <taxon>Trebouxiophyceae</taxon>
        <taxon>Chlorellales</taxon>
        <taxon>Chlorellaceae</taxon>
        <taxon>Prototheca</taxon>
    </lineage>
</organism>
<evidence type="ECO:0000313" key="3">
    <source>
        <dbReference type="Proteomes" id="UP001255856"/>
    </source>
</evidence>
<keyword evidence="1" id="KW-0472">Membrane</keyword>
<feature type="transmembrane region" description="Helical" evidence="1">
    <location>
        <begin position="20"/>
        <end position="36"/>
    </location>
</feature>
<accession>A0AAD9IPT6</accession>
<comment type="caution">
    <text evidence="2">The sequence shown here is derived from an EMBL/GenBank/DDBJ whole genome shotgun (WGS) entry which is preliminary data.</text>
</comment>
<dbReference type="AlphaFoldDB" id="A0AAD9IPT6"/>
<evidence type="ECO:0000256" key="1">
    <source>
        <dbReference type="SAM" id="Phobius"/>
    </source>
</evidence>
<gene>
    <name evidence="2" type="ORF">QBZ16_000340</name>
</gene>
<reference evidence="2" key="1">
    <citation type="submission" date="2021-01" db="EMBL/GenBank/DDBJ databases">
        <authorList>
            <person name="Eckstrom K.M.E."/>
        </authorList>
    </citation>
    <scope>NUCLEOTIDE SEQUENCE</scope>
    <source>
        <strain evidence="2">UVCC 0001</strain>
    </source>
</reference>
<dbReference type="Proteomes" id="UP001255856">
    <property type="component" value="Unassembled WGS sequence"/>
</dbReference>
<dbReference type="EMBL" id="JASFZW010000001">
    <property type="protein sequence ID" value="KAK2080487.1"/>
    <property type="molecule type" value="Genomic_DNA"/>
</dbReference>
<proteinExistence type="predicted"/>
<protein>
    <submittedName>
        <fullName evidence="2">Uncharacterized protein</fullName>
    </submittedName>
</protein>